<keyword evidence="1" id="KW-0723">Serine/threonine-protein kinase</keyword>
<keyword evidence="3" id="KW-0067">ATP-binding</keyword>
<keyword evidence="1" id="KW-0418">Kinase</keyword>
<dbReference type="InterPro" id="IPR036890">
    <property type="entry name" value="HATPase_C_sf"/>
</dbReference>
<dbReference type="Pfam" id="PF13581">
    <property type="entry name" value="HATPase_c_2"/>
    <property type="match status" value="1"/>
</dbReference>
<dbReference type="InterPro" id="IPR050267">
    <property type="entry name" value="Anti-sigma-factor_SerPK"/>
</dbReference>
<evidence type="ECO:0000313" key="3">
    <source>
        <dbReference type="EMBL" id="KAB8192020.1"/>
    </source>
</evidence>
<dbReference type="CDD" id="cd16936">
    <property type="entry name" value="HATPase_RsbW-like"/>
    <property type="match status" value="1"/>
</dbReference>
<dbReference type="GO" id="GO:0004674">
    <property type="term" value="F:protein serine/threonine kinase activity"/>
    <property type="evidence" value="ECO:0007669"/>
    <property type="project" value="UniProtKB-KW"/>
</dbReference>
<keyword evidence="3" id="KW-0547">Nucleotide-binding</keyword>
<sequence length="138" mass="14767">MLPMDTGVCVRHEAFQLAMHGTSVAQARHRTLAWLLRHSIAGEPAETAVLITSELVTNALVHSVSDVISCALHLDNGHLRIEVTDQGTIKTAPAVQHPALEDLSGRGLLLVDTLSEAWGVTPVTPCGQTVWAIVPTRP</sequence>
<feature type="domain" description="Histidine kinase/HSP90-like ATPase" evidence="2">
    <location>
        <begin position="22"/>
        <end position="132"/>
    </location>
</feature>
<accession>A0A5C4W6R3</accession>
<evidence type="ECO:0000259" key="2">
    <source>
        <dbReference type="Pfam" id="PF13581"/>
    </source>
</evidence>
<dbReference type="AlphaFoldDB" id="A0A5C4W6R3"/>
<protein>
    <submittedName>
        <fullName evidence="3">ATP-binding protein</fullName>
    </submittedName>
</protein>
<dbReference type="Proteomes" id="UP000312512">
    <property type="component" value="Unassembled WGS sequence"/>
</dbReference>
<accession>A0A5P9YW36</accession>
<name>A0A5C4W6R3_9ACTN</name>
<proteinExistence type="predicted"/>
<dbReference type="InterPro" id="IPR003594">
    <property type="entry name" value="HATPase_dom"/>
</dbReference>
<comment type="caution">
    <text evidence="3">The sequence shown here is derived from an EMBL/GenBank/DDBJ whole genome shotgun (WGS) entry which is preliminary data.</text>
</comment>
<dbReference type="Gene3D" id="3.30.565.10">
    <property type="entry name" value="Histidine kinase-like ATPase, C-terminal domain"/>
    <property type="match status" value="1"/>
</dbReference>
<gene>
    <name evidence="3" type="ORF">FH608_029260</name>
</gene>
<dbReference type="SUPFAM" id="SSF55874">
    <property type="entry name" value="ATPase domain of HSP90 chaperone/DNA topoisomerase II/histidine kinase"/>
    <property type="match status" value="1"/>
</dbReference>
<reference evidence="3 4" key="1">
    <citation type="submission" date="2019-10" db="EMBL/GenBank/DDBJ databases">
        <title>Nonomuraea sp. nov., isolated from Phyllanthus amarus.</title>
        <authorList>
            <person name="Klykleung N."/>
            <person name="Tanasupawat S."/>
        </authorList>
    </citation>
    <scope>NUCLEOTIDE SEQUENCE [LARGE SCALE GENOMIC DNA]</scope>
    <source>
        <strain evidence="3 4">PA1-10</strain>
    </source>
</reference>
<dbReference type="PANTHER" id="PTHR35526:SF3">
    <property type="entry name" value="ANTI-SIGMA-F FACTOR RSBW"/>
    <property type="match status" value="1"/>
</dbReference>
<dbReference type="OrthoDB" id="4284922at2"/>
<organism evidence="3 4">
    <name type="scientific">Nonomuraea phyllanthi</name>
    <dbReference type="NCBI Taxonomy" id="2219224"/>
    <lineage>
        <taxon>Bacteria</taxon>
        <taxon>Bacillati</taxon>
        <taxon>Actinomycetota</taxon>
        <taxon>Actinomycetes</taxon>
        <taxon>Streptosporangiales</taxon>
        <taxon>Streptosporangiaceae</taxon>
        <taxon>Nonomuraea</taxon>
    </lineage>
</organism>
<evidence type="ECO:0000313" key="4">
    <source>
        <dbReference type="Proteomes" id="UP000312512"/>
    </source>
</evidence>
<dbReference type="EMBL" id="VDLX02000011">
    <property type="protein sequence ID" value="KAB8192020.1"/>
    <property type="molecule type" value="Genomic_DNA"/>
</dbReference>
<keyword evidence="1" id="KW-0808">Transferase</keyword>
<dbReference type="PANTHER" id="PTHR35526">
    <property type="entry name" value="ANTI-SIGMA-F FACTOR RSBW-RELATED"/>
    <property type="match status" value="1"/>
</dbReference>
<keyword evidence="4" id="KW-1185">Reference proteome</keyword>
<dbReference type="GO" id="GO:0005524">
    <property type="term" value="F:ATP binding"/>
    <property type="evidence" value="ECO:0007669"/>
    <property type="project" value="UniProtKB-KW"/>
</dbReference>
<evidence type="ECO:0000256" key="1">
    <source>
        <dbReference type="ARBA" id="ARBA00022527"/>
    </source>
</evidence>